<feature type="compositionally biased region" description="Basic and acidic residues" evidence="1">
    <location>
        <begin position="26"/>
        <end position="38"/>
    </location>
</feature>
<proteinExistence type="predicted"/>
<feature type="region of interest" description="Disordered" evidence="1">
    <location>
        <begin position="25"/>
        <end position="59"/>
    </location>
</feature>
<evidence type="ECO:0000256" key="1">
    <source>
        <dbReference type="SAM" id="MobiDB-lite"/>
    </source>
</evidence>
<dbReference type="WBParaSite" id="PSAMB.scaffold11493size3320.g34220.t1">
    <property type="protein sequence ID" value="PSAMB.scaffold11493size3320.g34220.t1"/>
    <property type="gene ID" value="PSAMB.scaffold11493size3320.g34220"/>
</dbReference>
<keyword evidence="2" id="KW-1185">Reference proteome</keyword>
<sequence>MGTRAVVYDQTLVTVRSSVVRVVQPGEKETANADRKEQWSPADGGVHNAQQRDRPAARRLRRIKTTTDQKTKPTQCVMHCLYYYYYTTTESQLMFHSIEYAG</sequence>
<evidence type="ECO:0000313" key="2">
    <source>
        <dbReference type="Proteomes" id="UP000887566"/>
    </source>
</evidence>
<reference evidence="3" key="1">
    <citation type="submission" date="2022-11" db="UniProtKB">
        <authorList>
            <consortium name="WormBaseParasite"/>
        </authorList>
    </citation>
    <scope>IDENTIFICATION</scope>
</reference>
<dbReference type="AlphaFoldDB" id="A0A914UQT0"/>
<organism evidence="2 3">
    <name type="scientific">Plectus sambesii</name>
    <dbReference type="NCBI Taxonomy" id="2011161"/>
    <lineage>
        <taxon>Eukaryota</taxon>
        <taxon>Metazoa</taxon>
        <taxon>Ecdysozoa</taxon>
        <taxon>Nematoda</taxon>
        <taxon>Chromadorea</taxon>
        <taxon>Plectida</taxon>
        <taxon>Plectina</taxon>
        <taxon>Plectoidea</taxon>
        <taxon>Plectidae</taxon>
        <taxon>Plectus</taxon>
    </lineage>
</organism>
<accession>A0A914UQT0</accession>
<protein>
    <submittedName>
        <fullName evidence="3">Uncharacterized protein</fullName>
    </submittedName>
</protein>
<name>A0A914UQT0_9BILA</name>
<dbReference type="Proteomes" id="UP000887566">
    <property type="component" value="Unplaced"/>
</dbReference>
<evidence type="ECO:0000313" key="3">
    <source>
        <dbReference type="WBParaSite" id="PSAMB.scaffold11493size3320.g34220.t1"/>
    </source>
</evidence>